<evidence type="ECO:0000259" key="2">
    <source>
        <dbReference type="Pfam" id="PF07717"/>
    </source>
</evidence>
<dbReference type="Proteomes" id="UP000324800">
    <property type="component" value="Unassembled WGS sequence"/>
</dbReference>
<dbReference type="Pfam" id="PF07717">
    <property type="entry name" value="OB_NTP_bind"/>
    <property type="match status" value="1"/>
</dbReference>
<name>A0A5J4XAT2_9EUKA</name>
<evidence type="ECO:0000313" key="3">
    <source>
        <dbReference type="EMBL" id="KAA6404230.1"/>
    </source>
</evidence>
<dbReference type="OrthoDB" id="10253254at2759"/>
<dbReference type="AlphaFoldDB" id="A0A5J4XAT2"/>
<keyword evidence="1" id="KW-0472">Membrane</keyword>
<evidence type="ECO:0000313" key="4">
    <source>
        <dbReference type="Proteomes" id="UP000324800"/>
    </source>
</evidence>
<keyword evidence="1" id="KW-0812">Transmembrane</keyword>
<feature type="transmembrane region" description="Helical" evidence="1">
    <location>
        <begin position="33"/>
        <end position="53"/>
    </location>
</feature>
<keyword evidence="1" id="KW-1133">Transmembrane helix</keyword>
<sequence length="240" mass="28173">MQGTLFERVIKAAFLFQGEINRIFRDLGVTAQVLYIIVHCYIIGIAYIGGNGCRQESYLRRKAYDKFAELIKEMEQEFRSPSGADVAKMLYSIEQCLFERYYQISVVLKFVSMIQRFPDDVGRPSPSCNKRFCKHYKTNLIKECSITDDKEKAQFASNIQDRAVQNVDELYVNLDSDVIVAKINKKTWAIYSECVLTKQNFIRTVTEIELEWLVEYVPQYYNFENFPEDKIRTAIDQMYK</sequence>
<evidence type="ECO:0000256" key="1">
    <source>
        <dbReference type="SAM" id="Phobius"/>
    </source>
</evidence>
<gene>
    <name evidence="3" type="ORF">EZS28_000250</name>
</gene>
<dbReference type="InterPro" id="IPR011709">
    <property type="entry name" value="DEAD-box_helicase_OB_fold"/>
</dbReference>
<reference evidence="3 4" key="1">
    <citation type="submission" date="2019-03" db="EMBL/GenBank/DDBJ databases">
        <title>Single cell metagenomics reveals metabolic interactions within the superorganism composed of flagellate Streblomastix strix and complex community of Bacteroidetes bacteria on its surface.</title>
        <authorList>
            <person name="Treitli S.C."/>
            <person name="Kolisko M."/>
            <person name="Husnik F."/>
            <person name="Keeling P."/>
            <person name="Hampl V."/>
        </authorList>
    </citation>
    <scope>NUCLEOTIDE SEQUENCE [LARGE SCALE GENOMIC DNA]</scope>
    <source>
        <strain evidence="3">ST1C</strain>
    </source>
</reference>
<comment type="caution">
    <text evidence="3">The sequence shown here is derived from an EMBL/GenBank/DDBJ whole genome shotgun (WGS) entry which is preliminary data.</text>
</comment>
<organism evidence="3 4">
    <name type="scientific">Streblomastix strix</name>
    <dbReference type="NCBI Taxonomy" id="222440"/>
    <lineage>
        <taxon>Eukaryota</taxon>
        <taxon>Metamonada</taxon>
        <taxon>Preaxostyla</taxon>
        <taxon>Oxymonadida</taxon>
        <taxon>Streblomastigidae</taxon>
        <taxon>Streblomastix</taxon>
    </lineage>
</organism>
<proteinExistence type="predicted"/>
<protein>
    <recommendedName>
        <fullName evidence="2">DEAD-box helicase OB fold domain-containing protein</fullName>
    </recommendedName>
</protein>
<accession>A0A5J4XAT2</accession>
<dbReference type="EMBL" id="SNRW01000018">
    <property type="protein sequence ID" value="KAA6404230.1"/>
    <property type="molecule type" value="Genomic_DNA"/>
</dbReference>
<feature type="domain" description="DEAD-box helicase OB fold" evidence="2">
    <location>
        <begin position="184"/>
        <end position="220"/>
    </location>
</feature>